<dbReference type="EMBL" id="MPIN01000009">
    <property type="protein sequence ID" value="OJH36723.1"/>
    <property type="molecule type" value="Genomic_DNA"/>
</dbReference>
<sequence>MKTSCASRLLGWAWLVVLSVVLMGSRCGGVEAVPSDMWRRDVAPPFDYGLYSDAQGRLVGESSGVLLVHRSGHLERVYADAQAGDARARTLLSQLEVATEAAGVELADKALGLGC</sequence>
<evidence type="ECO:0000313" key="1">
    <source>
        <dbReference type="EMBL" id="OJH36723.1"/>
    </source>
</evidence>
<accession>A0A1L9B3G0</accession>
<protein>
    <submittedName>
        <fullName evidence="1">Uncharacterized protein</fullName>
    </submittedName>
</protein>
<dbReference type="AlphaFoldDB" id="A0A1L9B3G0"/>
<dbReference type="RefSeq" id="WP_143177774.1">
    <property type="nucleotide sequence ID" value="NZ_MPIN01000009.1"/>
</dbReference>
<keyword evidence="2" id="KW-1185">Reference proteome</keyword>
<proteinExistence type="predicted"/>
<evidence type="ECO:0000313" key="2">
    <source>
        <dbReference type="Proteomes" id="UP000182229"/>
    </source>
</evidence>
<feature type="non-terminal residue" evidence="1">
    <location>
        <position position="115"/>
    </location>
</feature>
<reference evidence="1 2" key="2">
    <citation type="submission" date="2016-12" db="EMBL/GenBank/DDBJ databases">
        <title>Draft Genome Sequence of Cystobacter ferrugineus Strain Cbfe23.</title>
        <authorList>
            <person name="Akbar S."/>
            <person name="Dowd S.E."/>
            <person name="Stevens D.C."/>
        </authorList>
    </citation>
    <scope>NUCLEOTIDE SEQUENCE [LARGE SCALE GENOMIC DNA]</scope>
    <source>
        <strain evidence="1 2">Cbfe23</strain>
    </source>
</reference>
<dbReference type="OrthoDB" id="240622at68525"/>
<dbReference type="Proteomes" id="UP000182229">
    <property type="component" value="Unassembled WGS sequence"/>
</dbReference>
<comment type="caution">
    <text evidence="1">The sequence shown here is derived from an EMBL/GenBank/DDBJ whole genome shotgun (WGS) entry which is preliminary data.</text>
</comment>
<organism evidence="1 2">
    <name type="scientific">Cystobacter ferrugineus</name>
    <dbReference type="NCBI Taxonomy" id="83449"/>
    <lineage>
        <taxon>Bacteria</taxon>
        <taxon>Pseudomonadati</taxon>
        <taxon>Myxococcota</taxon>
        <taxon>Myxococcia</taxon>
        <taxon>Myxococcales</taxon>
        <taxon>Cystobacterineae</taxon>
        <taxon>Archangiaceae</taxon>
        <taxon>Cystobacter</taxon>
    </lineage>
</organism>
<reference evidence="2" key="1">
    <citation type="submission" date="2016-11" db="EMBL/GenBank/DDBJ databases">
        <authorList>
            <person name="Shukria A."/>
            <person name="Stevens D.C."/>
        </authorList>
    </citation>
    <scope>NUCLEOTIDE SEQUENCE [LARGE SCALE GENOMIC DNA]</scope>
    <source>
        <strain evidence="2">Cbfe23</strain>
    </source>
</reference>
<name>A0A1L9B3G0_9BACT</name>
<gene>
    <name evidence="1" type="ORF">BON30_29880</name>
</gene>